<accession>A0ABP1FH23</accession>
<reference evidence="1 2" key="1">
    <citation type="submission" date="2024-06" db="EMBL/GenBank/DDBJ databases">
        <authorList>
            <person name="Kraege A."/>
            <person name="Thomma B."/>
        </authorList>
    </citation>
    <scope>NUCLEOTIDE SEQUENCE [LARGE SCALE GENOMIC DNA]</scope>
</reference>
<gene>
    <name evidence="1" type="primary">g1027</name>
    <name evidence="1" type="ORF">VP750_LOCUS892</name>
</gene>
<sequence length="66" mass="7354">MPYPDGSTQPRHVLFHPPSKALALFKLARPEDARADGRTLAGAMWVKSYARHLRDAQERGQLLAEG</sequence>
<dbReference type="Proteomes" id="UP001497392">
    <property type="component" value="Unassembled WGS sequence"/>
</dbReference>
<protein>
    <submittedName>
        <fullName evidence="1">G1027 protein</fullName>
    </submittedName>
</protein>
<keyword evidence="2" id="KW-1185">Reference proteome</keyword>
<dbReference type="EMBL" id="CAXHTA020000002">
    <property type="protein sequence ID" value="CAL5219233.1"/>
    <property type="molecule type" value="Genomic_DNA"/>
</dbReference>
<proteinExistence type="predicted"/>
<name>A0ABP1FH23_9CHLO</name>
<evidence type="ECO:0000313" key="1">
    <source>
        <dbReference type="EMBL" id="CAL5219233.1"/>
    </source>
</evidence>
<organism evidence="1 2">
    <name type="scientific">Coccomyxa viridis</name>
    <dbReference type="NCBI Taxonomy" id="1274662"/>
    <lineage>
        <taxon>Eukaryota</taxon>
        <taxon>Viridiplantae</taxon>
        <taxon>Chlorophyta</taxon>
        <taxon>core chlorophytes</taxon>
        <taxon>Trebouxiophyceae</taxon>
        <taxon>Trebouxiophyceae incertae sedis</taxon>
        <taxon>Coccomyxaceae</taxon>
        <taxon>Coccomyxa</taxon>
    </lineage>
</organism>
<evidence type="ECO:0000313" key="2">
    <source>
        <dbReference type="Proteomes" id="UP001497392"/>
    </source>
</evidence>
<comment type="caution">
    <text evidence="1">The sequence shown here is derived from an EMBL/GenBank/DDBJ whole genome shotgun (WGS) entry which is preliminary data.</text>
</comment>